<gene>
    <name evidence="5" type="ORF">C7B45_09035</name>
</gene>
<evidence type="ECO:0000313" key="6">
    <source>
        <dbReference type="Proteomes" id="UP000241848"/>
    </source>
</evidence>
<dbReference type="PROSITE" id="PS50119">
    <property type="entry name" value="ZF_BBOX"/>
    <property type="match status" value="1"/>
</dbReference>
<dbReference type="EMBL" id="PXYV01000025">
    <property type="protein sequence ID" value="PSR21915.1"/>
    <property type="molecule type" value="Genomic_DNA"/>
</dbReference>
<feature type="domain" description="J" evidence="3">
    <location>
        <begin position="7"/>
        <end position="80"/>
    </location>
</feature>
<protein>
    <submittedName>
        <fullName evidence="5">Molecular chaperone DnaJ</fullName>
    </submittedName>
</protein>
<dbReference type="AlphaFoldDB" id="A0A2T2WI65"/>
<dbReference type="InterPro" id="IPR036869">
    <property type="entry name" value="J_dom_sf"/>
</dbReference>
<dbReference type="PROSITE" id="PS50076">
    <property type="entry name" value="DNAJ_2"/>
    <property type="match status" value="1"/>
</dbReference>
<comment type="caution">
    <text evidence="5">The sequence shown here is derived from an EMBL/GenBank/DDBJ whole genome shotgun (WGS) entry which is preliminary data.</text>
</comment>
<name>A0A2T2WI65_9FIRM</name>
<feature type="region of interest" description="Disordered" evidence="2">
    <location>
        <begin position="69"/>
        <end position="89"/>
    </location>
</feature>
<dbReference type="Proteomes" id="UP000241848">
    <property type="component" value="Unassembled WGS sequence"/>
</dbReference>
<proteinExistence type="predicted"/>
<dbReference type="InterPro" id="IPR001623">
    <property type="entry name" value="DnaJ_domain"/>
</dbReference>
<organism evidence="5 6">
    <name type="scientific">Sulfobacillus acidophilus</name>
    <dbReference type="NCBI Taxonomy" id="53633"/>
    <lineage>
        <taxon>Bacteria</taxon>
        <taxon>Bacillati</taxon>
        <taxon>Bacillota</taxon>
        <taxon>Clostridia</taxon>
        <taxon>Eubacteriales</taxon>
        <taxon>Clostridiales Family XVII. Incertae Sedis</taxon>
        <taxon>Sulfobacillus</taxon>
    </lineage>
</organism>
<dbReference type="GO" id="GO:0008270">
    <property type="term" value="F:zinc ion binding"/>
    <property type="evidence" value="ECO:0007669"/>
    <property type="project" value="InterPro"/>
</dbReference>
<evidence type="ECO:0000259" key="3">
    <source>
        <dbReference type="PROSITE" id="PS50076"/>
    </source>
</evidence>
<evidence type="ECO:0000259" key="4">
    <source>
        <dbReference type="PROSITE" id="PS50119"/>
    </source>
</evidence>
<dbReference type="CDD" id="cd06257">
    <property type="entry name" value="DnaJ"/>
    <property type="match status" value="1"/>
</dbReference>
<evidence type="ECO:0000256" key="1">
    <source>
        <dbReference type="ARBA" id="ARBA00022705"/>
    </source>
</evidence>
<evidence type="ECO:0000256" key="2">
    <source>
        <dbReference type="SAM" id="MobiDB-lite"/>
    </source>
</evidence>
<dbReference type="Gene3D" id="1.10.287.110">
    <property type="entry name" value="DnaJ domain"/>
    <property type="match status" value="1"/>
</dbReference>
<evidence type="ECO:0000313" key="5">
    <source>
        <dbReference type="EMBL" id="PSR21915.1"/>
    </source>
</evidence>
<feature type="domain" description="B box-type" evidence="4">
    <location>
        <begin position="94"/>
        <end position="138"/>
    </location>
</feature>
<accession>A0A2T2WI65</accession>
<reference evidence="5 6" key="1">
    <citation type="journal article" date="2014" name="BMC Genomics">
        <title>Comparison of environmental and isolate Sulfobacillus genomes reveals diverse carbon, sulfur, nitrogen, and hydrogen metabolisms.</title>
        <authorList>
            <person name="Justice N.B."/>
            <person name="Norman A."/>
            <person name="Brown C.T."/>
            <person name="Singh A."/>
            <person name="Thomas B.C."/>
            <person name="Banfield J.F."/>
        </authorList>
    </citation>
    <scope>NUCLEOTIDE SEQUENCE [LARGE SCALE GENOMIC DNA]</scope>
    <source>
        <strain evidence="5">AMDSBA3</strain>
    </source>
</reference>
<dbReference type="InterPro" id="IPR000315">
    <property type="entry name" value="Znf_B-box"/>
</dbReference>
<dbReference type="SMART" id="SM00271">
    <property type="entry name" value="DnaJ"/>
    <property type="match status" value="1"/>
</dbReference>
<dbReference type="GO" id="GO:0006260">
    <property type="term" value="P:DNA replication"/>
    <property type="evidence" value="ECO:0007669"/>
    <property type="project" value="UniProtKB-KW"/>
</dbReference>
<keyword evidence="1" id="KW-0235">DNA replication</keyword>
<dbReference type="SUPFAM" id="SSF46565">
    <property type="entry name" value="Chaperone J-domain"/>
    <property type="match status" value="1"/>
</dbReference>
<dbReference type="SUPFAM" id="SSF57845">
    <property type="entry name" value="B-box zinc-binding domain"/>
    <property type="match status" value="1"/>
</dbReference>
<sequence length="138" mass="15697">MSQPARDPWAILGLSPGSPDEMVRAQYLRLVRINHPDQYASNPTEQARREEIMKQVTWAYQEIVHGKTVKTAKTTATRSGTSRPTAARPRPVDLTQLQCRAHHRWAVVYCTVCGEPLCSRCDESLSGYCAKHRPRRRP</sequence>
<dbReference type="Pfam" id="PF00226">
    <property type="entry name" value="DnaJ"/>
    <property type="match status" value="1"/>
</dbReference>